<dbReference type="GO" id="GO:0009279">
    <property type="term" value="C:cell outer membrane"/>
    <property type="evidence" value="ECO:0007669"/>
    <property type="project" value="UniProtKB-SubCell"/>
</dbReference>
<evidence type="ECO:0000259" key="6">
    <source>
        <dbReference type="Pfam" id="PF14322"/>
    </source>
</evidence>
<feature type="domain" description="SusD-like N-terminal" evidence="6">
    <location>
        <begin position="23"/>
        <end position="223"/>
    </location>
</feature>
<sequence>MKAKNIFQIGLFLLLLNSCSDSFLDLSPFTSQNSGNFYKTEEQMLQAVNGAYSNLQGYANRAYVLEEMRSDNATIDNAQDAGGLGRYTPITEFYISTDDKFVLSAWRKIYNAVADINMPLSKLPGADIKETTKKRFEGELKFLRAFFYYVAVNYWGEIPLVTTTLNASEAFAIGKSDVNTVYQAIISDLQDAANSLPASYSDSDDIGRATKGAAYALLGKVYLTLKDYDNAITALRKVQGYSLVANYADIFDPAHENGPESIFEVQYMEGPYNQYSNFQYQFAPFKSKTVVDPAWGAPYGANMPTNDFLKQYEEGDLRLGATVGFETMVEDYTGNNLTIKVPYVKKYNHPHAVIGQTGNNWVILRYADVMLMLAEALNEKGYSTGEPFDLINAVRNRAGLANLTPDGVAGQAAFRLAVEKERRIELAFENQRWFDLLRSGHALETMKAFGASELANPTTPINPVSPPVSVAYQIEEYELLLPIPDAEIIINDIGQNPGY</sequence>
<dbReference type="AlphaFoldDB" id="A0A3B0U2H6"/>
<dbReference type="InterPro" id="IPR033985">
    <property type="entry name" value="SusD-like_N"/>
</dbReference>
<dbReference type="CDD" id="cd08977">
    <property type="entry name" value="SusD"/>
    <property type="match status" value="1"/>
</dbReference>
<dbReference type="Pfam" id="PF14322">
    <property type="entry name" value="SusD-like_3"/>
    <property type="match status" value="1"/>
</dbReference>
<keyword evidence="7" id="KW-0449">Lipoprotein</keyword>
<organism evidence="7">
    <name type="scientific">hydrothermal vent metagenome</name>
    <dbReference type="NCBI Taxonomy" id="652676"/>
    <lineage>
        <taxon>unclassified sequences</taxon>
        <taxon>metagenomes</taxon>
        <taxon>ecological metagenomes</taxon>
    </lineage>
</organism>
<dbReference type="EMBL" id="UOEP01000174">
    <property type="protein sequence ID" value="VAW22563.1"/>
    <property type="molecule type" value="Genomic_DNA"/>
</dbReference>
<dbReference type="SUPFAM" id="SSF48452">
    <property type="entry name" value="TPR-like"/>
    <property type="match status" value="1"/>
</dbReference>
<proteinExistence type="predicted"/>
<evidence type="ECO:0000259" key="5">
    <source>
        <dbReference type="Pfam" id="PF07980"/>
    </source>
</evidence>
<reference evidence="7" key="1">
    <citation type="submission" date="2018-06" db="EMBL/GenBank/DDBJ databases">
        <authorList>
            <person name="Zhirakovskaya E."/>
        </authorList>
    </citation>
    <scope>NUCLEOTIDE SEQUENCE</scope>
</reference>
<feature type="domain" description="RagB/SusD" evidence="5">
    <location>
        <begin position="342"/>
        <end position="499"/>
    </location>
</feature>
<evidence type="ECO:0000256" key="1">
    <source>
        <dbReference type="ARBA" id="ARBA00004442"/>
    </source>
</evidence>
<keyword evidence="3" id="KW-0472">Membrane</keyword>
<name>A0A3B0U2H6_9ZZZZ</name>
<dbReference type="InterPro" id="IPR012944">
    <property type="entry name" value="SusD_RagB_dom"/>
</dbReference>
<keyword evidence="4" id="KW-0998">Cell outer membrane</keyword>
<dbReference type="Pfam" id="PF07980">
    <property type="entry name" value="SusD_RagB"/>
    <property type="match status" value="1"/>
</dbReference>
<gene>
    <name evidence="7" type="ORF">MNBD_BACTEROID01-157</name>
</gene>
<keyword evidence="2" id="KW-0732">Signal</keyword>
<evidence type="ECO:0000256" key="3">
    <source>
        <dbReference type="ARBA" id="ARBA00023136"/>
    </source>
</evidence>
<accession>A0A3B0U2H6</accession>
<dbReference type="Gene3D" id="1.25.40.390">
    <property type="match status" value="1"/>
</dbReference>
<protein>
    <submittedName>
        <fullName evidence="7">Cell surface glycan-binding lipoprotein, utilization system for glycans and polysaccharides (PUL), SusD family</fullName>
    </submittedName>
</protein>
<evidence type="ECO:0000256" key="4">
    <source>
        <dbReference type="ARBA" id="ARBA00023237"/>
    </source>
</evidence>
<evidence type="ECO:0000256" key="2">
    <source>
        <dbReference type="ARBA" id="ARBA00022729"/>
    </source>
</evidence>
<comment type="subcellular location">
    <subcellularLocation>
        <location evidence="1">Cell outer membrane</location>
    </subcellularLocation>
</comment>
<evidence type="ECO:0000313" key="7">
    <source>
        <dbReference type="EMBL" id="VAW22563.1"/>
    </source>
</evidence>
<dbReference type="InterPro" id="IPR011990">
    <property type="entry name" value="TPR-like_helical_dom_sf"/>
</dbReference>